<dbReference type="Proteomes" id="UP001335648">
    <property type="component" value="Unassembled WGS sequence"/>
</dbReference>
<sequence>MRLGGRPVSCGVTNMGRQRQAAEGPGRVPGAPHRSDQGRAAIFPQHALLSGPERAKWAFLGEEAPHKSS</sequence>
<accession>A0AAN8CT05</accession>
<gene>
    <name evidence="2" type="ORF">CesoFtcFv8_004476</name>
</gene>
<feature type="region of interest" description="Disordered" evidence="1">
    <location>
        <begin position="1"/>
        <end position="39"/>
    </location>
</feature>
<dbReference type="AlphaFoldDB" id="A0AAN8CT05"/>
<evidence type="ECO:0000313" key="2">
    <source>
        <dbReference type="EMBL" id="KAK5906538.1"/>
    </source>
</evidence>
<evidence type="ECO:0000313" key="3">
    <source>
        <dbReference type="Proteomes" id="UP001335648"/>
    </source>
</evidence>
<reference evidence="2 3" key="1">
    <citation type="journal article" date="2023" name="Mol. Biol. Evol.">
        <title>Genomics of Secondarily Temperate Adaptation in the Only Non-Antarctic Icefish.</title>
        <authorList>
            <person name="Rivera-Colon A.G."/>
            <person name="Rayamajhi N."/>
            <person name="Minhas B.F."/>
            <person name="Madrigal G."/>
            <person name="Bilyk K.T."/>
            <person name="Yoon V."/>
            <person name="Hune M."/>
            <person name="Gregory S."/>
            <person name="Cheng C.H.C."/>
            <person name="Catchen J.M."/>
        </authorList>
    </citation>
    <scope>NUCLEOTIDE SEQUENCE [LARGE SCALE GENOMIC DNA]</scope>
    <source>
        <strain evidence="2">JC2023a</strain>
    </source>
</reference>
<proteinExistence type="predicted"/>
<dbReference type="EMBL" id="JAULUE010002049">
    <property type="protein sequence ID" value="KAK5906538.1"/>
    <property type="molecule type" value="Genomic_DNA"/>
</dbReference>
<organism evidence="2 3">
    <name type="scientific">Champsocephalus esox</name>
    <name type="common">pike icefish</name>
    <dbReference type="NCBI Taxonomy" id="159716"/>
    <lineage>
        <taxon>Eukaryota</taxon>
        <taxon>Metazoa</taxon>
        <taxon>Chordata</taxon>
        <taxon>Craniata</taxon>
        <taxon>Vertebrata</taxon>
        <taxon>Euteleostomi</taxon>
        <taxon>Actinopterygii</taxon>
        <taxon>Neopterygii</taxon>
        <taxon>Teleostei</taxon>
        <taxon>Neoteleostei</taxon>
        <taxon>Acanthomorphata</taxon>
        <taxon>Eupercaria</taxon>
        <taxon>Perciformes</taxon>
        <taxon>Notothenioidei</taxon>
        <taxon>Channichthyidae</taxon>
        <taxon>Champsocephalus</taxon>
    </lineage>
</organism>
<comment type="caution">
    <text evidence="2">The sequence shown here is derived from an EMBL/GenBank/DDBJ whole genome shotgun (WGS) entry which is preliminary data.</text>
</comment>
<protein>
    <submittedName>
        <fullName evidence="2">Uncharacterized protein</fullName>
    </submittedName>
</protein>
<keyword evidence="3" id="KW-1185">Reference proteome</keyword>
<name>A0AAN8CT05_9TELE</name>
<evidence type="ECO:0000256" key="1">
    <source>
        <dbReference type="SAM" id="MobiDB-lite"/>
    </source>
</evidence>